<keyword evidence="3" id="KW-0234">DNA repair</keyword>
<dbReference type="InterPro" id="IPR039776">
    <property type="entry name" value="Pds5"/>
</dbReference>
<dbReference type="GO" id="GO:0005634">
    <property type="term" value="C:nucleus"/>
    <property type="evidence" value="ECO:0007669"/>
    <property type="project" value="UniProtKB-SubCell"/>
</dbReference>
<evidence type="ECO:0000313" key="6">
    <source>
        <dbReference type="Proteomes" id="UP000245207"/>
    </source>
</evidence>
<keyword evidence="2" id="KW-0227">DNA damage</keyword>
<dbReference type="GO" id="GO:0006281">
    <property type="term" value="P:DNA repair"/>
    <property type="evidence" value="ECO:0007669"/>
    <property type="project" value="UniProtKB-KW"/>
</dbReference>
<dbReference type="STRING" id="35608.A0A2U1LBQ1"/>
<accession>A0A2U1LBQ1</accession>
<name>A0A2U1LBQ1_ARTAN</name>
<dbReference type="GO" id="GO:0007064">
    <property type="term" value="P:mitotic sister chromatid cohesion"/>
    <property type="evidence" value="ECO:0007669"/>
    <property type="project" value="InterPro"/>
</dbReference>
<comment type="caution">
    <text evidence="5">The sequence shown here is derived from an EMBL/GenBank/DDBJ whole genome shotgun (WGS) entry which is preliminary data.</text>
</comment>
<evidence type="ECO:0000313" key="5">
    <source>
        <dbReference type="EMBL" id="PWA46425.1"/>
    </source>
</evidence>
<dbReference type="Proteomes" id="UP000245207">
    <property type="component" value="Unassembled WGS sequence"/>
</dbReference>
<dbReference type="AlphaFoldDB" id="A0A2U1LBQ1"/>
<evidence type="ECO:0000256" key="2">
    <source>
        <dbReference type="ARBA" id="ARBA00022763"/>
    </source>
</evidence>
<dbReference type="OrthoDB" id="200660at2759"/>
<keyword evidence="4" id="KW-0539">Nucleus</keyword>
<dbReference type="PANTHER" id="PTHR12663:SF63">
    <property type="entry name" value="PHOSPHOLIPASE-LIKE PROTEIN-RELATED"/>
    <property type="match status" value="1"/>
</dbReference>
<gene>
    <name evidence="5" type="ORF">CTI12_AA508950</name>
</gene>
<reference evidence="5 6" key="1">
    <citation type="journal article" date="2018" name="Mol. Plant">
        <title>The genome of Artemisia annua provides insight into the evolution of Asteraceae family and artemisinin biosynthesis.</title>
        <authorList>
            <person name="Shen Q."/>
            <person name="Zhang L."/>
            <person name="Liao Z."/>
            <person name="Wang S."/>
            <person name="Yan T."/>
            <person name="Shi P."/>
            <person name="Liu M."/>
            <person name="Fu X."/>
            <person name="Pan Q."/>
            <person name="Wang Y."/>
            <person name="Lv Z."/>
            <person name="Lu X."/>
            <person name="Zhang F."/>
            <person name="Jiang W."/>
            <person name="Ma Y."/>
            <person name="Chen M."/>
            <person name="Hao X."/>
            <person name="Li L."/>
            <person name="Tang Y."/>
            <person name="Lv G."/>
            <person name="Zhou Y."/>
            <person name="Sun X."/>
            <person name="Brodelius P.E."/>
            <person name="Rose J.K.C."/>
            <person name="Tang K."/>
        </authorList>
    </citation>
    <scope>NUCLEOTIDE SEQUENCE [LARGE SCALE GENOMIC DNA]</scope>
    <source>
        <strain evidence="6">cv. Huhao1</strain>
        <tissue evidence="5">Leaf</tissue>
    </source>
</reference>
<dbReference type="EMBL" id="PKPP01010287">
    <property type="protein sequence ID" value="PWA46425.1"/>
    <property type="molecule type" value="Genomic_DNA"/>
</dbReference>
<proteinExistence type="predicted"/>
<sequence>MAFKLTNHEKQLWEAGSKLLYLQFPTTELLLILQDIETLVMRSTVRVNISNSESLKYAMHPVRYALIAKQLLSHPDVDVNISVACCICVIIRTVVGYEPYNNEQMKDFLELVVITFEKVSSPSRGCYTKMTRLLEQLRVGKFPVLMCDLQLDGLIVRLFTQFLTAADFNTIGIVLKMKKIMTVIIKESKPLNSELVKLLVRCVRRENQIPSSRRLGGDVLKNCAAELKPYLADMDANKVNNSLGGTISTTSDRIHMLKLKSQEGIRNTVQPVTNYQHGTRDTVNLQGFHSENERTHQSNMLSFLSKQLAEVNGKHKRTTLHRRNTICF</sequence>
<dbReference type="Pfam" id="PF20168">
    <property type="entry name" value="PDS5"/>
    <property type="match status" value="1"/>
</dbReference>
<evidence type="ECO:0000256" key="4">
    <source>
        <dbReference type="ARBA" id="ARBA00023242"/>
    </source>
</evidence>
<protein>
    <submittedName>
        <fullName evidence="5">Phospholipase-like protein</fullName>
    </submittedName>
</protein>
<dbReference type="PANTHER" id="PTHR12663">
    <property type="entry name" value="ANDROGEN INDUCED INHIBITOR OF PROLIFERATION AS3 / PDS5-RELATED"/>
    <property type="match status" value="1"/>
</dbReference>
<evidence type="ECO:0000256" key="1">
    <source>
        <dbReference type="ARBA" id="ARBA00004123"/>
    </source>
</evidence>
<evidence type="ECO:0000256" key="3">
    <source>
        <dbReference type="ARBA" id="ARBA00023204"/>
    </source>
</evidence>
<comment type="subcellular location">
    <subcellularLocation>
        <location evidence="1">Nucleus</location>
    </subcellularLocation>
</comment>
<keyword evidence="6" id="KW-1185">Reference proteome</keyword>
<organism evidence="5 6">
    <name type="scientific">Artemisia annua</name>
    <name type="common">Sweet wormwood</name>
    <dbReference type="NCBI Taxonomy" id="35608"/>
    <lineage>
        <taxon>Eukaryota</taxon>
        <taxon>Viridiplantae</taxon>
        <taxon>Streptophyta</taxon>
        <taxon>Embryophyta</taxon>
        <taxon>Tracheophyta</taxon>
        <taxon>Spermatophyta</taxon>
        <taxon>Magnoliopsida</taxon>
        <taxon>eudicotyledons</taxon>
        <taxon>Gunneridae</taxon>
        <taxon>Pentapetalae</taxon>
        <taxon>asterids</taxon>
        <taxon>campanulids</taxon>
        <taxon>Asterales</taxon>
        <taxon>Asteraceae</taxon>
        <taxon>Asteroideae</taxon>
        <taxon>Anthemideae</taxon>
        <taxon>Artemisiinae</taxon>
        <taxon>Artemisia</taxon>
    </lineage>
</organism>